<organism evidence="2 3">
    <name type="scientific">Botrimarina colliarenosi</name>
    <dbReference type="NCBI Taxonomy" id="2528001"/>
    <lineage>
        <taxon>Bacteria</taxon>
        <taxon>Pseudomonadati</taxon>
        <taxon>Planctomycetota</taxon>
        <taxon>Planctomycetia</taxon>
        <taxon>Pirellulales</taxon>
        <taxon>Lacipirellulaceae</taxon>
        <taxon>Botrimarina</taxon>
    </lineage>
</organism>
<dbReference type="Proteomes" id="UP000317421">
    <property type="component" value="Unassembled WGS sequence"/>
</dbReference>
<evidence type="ECO:0000256" key="1">
    <source>
        <dbReference type="SAM" id="MobiDB-lite"/>
    </source>
</evidence>
<dbReference type="AlphaFoldDB" id="A0A5C6AL72"/>
<evidence type="ECO:0000313" key="3">
    <source>
        <dbReference type="Proteomes" id="UP000317421"/>
    </source>
</evidence>
<feature type="region of interest" description="Disordered" evidence="1">
    <location>
        <begin position="41"/>
        <end position="64"/>
    </location>
</feature>
<keyword evidence="3" id="KW-1185">Reference proteome</keyword>
<proteinExistence type="predicted"/>
<comment type="caution">
    <text evidence="2">The sequence shown here is derived from an EMBL/GenBank/DDBJ whole genome shotgun (WGS) entry which is preliminary data.</text>
</comment>
<protein>
    <submittedName>
        <fullName evidence="2">Uncharacterized protein</fullName>
    </submittedName>
</protein>
<evidence type="ECO:0000313" key="2">
    <source>
        <dbReference type="EMBL" id="TWU00400.1"/>
    </source>
</evidence>
<gene>
    <name evidence="2" type="ORF">Pla108_13500</name>
</gene>
<sequence>MNASEIAASASLNHCRYAPNEVAREQDLLLRRLSANDGLSIPSDEGFDRGRSEALMSPVRQWRQ</sequence>
<name>A0A5C6AL72_9BACT</name>
<accession>A0A5C6AL72</accession>
<reference evidence="2 3" key="1">
    <citation type="submission" date="2019-02" db="EMBL/GenBank/DDBJ databases">
        <title>Deep-cultivation of Planctomycetes and their phenomic and genomic characterization uncovers novel biology.</title>
        <authorList>
            <person name="Wiegand S."/>
            <person name="Jogler M."/>
            <person name="Boedeker C."/>
            <person name="Pinto D."/>
            <person name="Vollmers J."/>
            <person name="Rivas-Marin E."/>
            <person name="Kohn T."/>
            <person name="Peeters S.H."/>
            <person name="Heuer A."/>
            <person name="Rast P."/>
            <person name="Oberbeckmann S."/>
            <person name="Bunk B."/>
            <person name="Jeske O."/>
            <person name="Meyerdierks A."/>
            <person name="Storesund J.E."/>
            <person name="Kallscheuer N."/>
            <person name="Luecker S."/>
            <person name="Lage O.M."/>
            <person name="Pohl T."/>
            <person name="Merkel B.J."/>
            <person name="Hornburger P."/>
            <person name="Mueller R.-W."/>
            <person name="Bruemmer F."/>
            <person name="Labrenz M."/>
            <person name="Spormann A.M."/>
            <person name="Op Den Camp H."/>
            <person name="Overmann J."/>
            <person name="Amann R."/>
            <person name="Jetten M.S.M."/>
            <person name="Mascher T."/>
            <person name="Medema M.H."/>
            <person name="Devos D.P."/>
            <person name="Kaster A.-K."/>
            <person name="Ovreas L."/>
            <person name="Rohde M."/>
            <person name="Galperin M.Y."/>
            <person name="Jogler C."/>
        </authorList>
    </citation>
    <scope>NUCLEOTIDE SEQUENCE [LARGE SCALE GENOMIC DNA]</scope>
    <source>
        <strain evidence="2 3">Pla108</strain>
    </source>
</reference>
<dbReference type="EMBL" id="SJPR01000001">
    <property type="protein sequence ID" value="TWU00400.1"/>
    <property type="molecule type" value="Genomic_DNA"/>
</dbReference>